<dbReference type="EMBL" id="JBCLYO010000004">
    <property type="protein sequence ID" value="KAL0090393.1"/>
    <property type="molecule type" value="Genomic_DNA"/>
</dbReference>
<protein>
    <submittedName>
        <fullName evidence="2">Uncharacterized protein</fullName>
    </submittedName>
</protein>
<reference evidence="2 3" key="1">
    <citation type="submission" date="2024-04" db="EMBL/GenBank/DDBJ databases">
        <title>Symmetric and asymmetric DNA N6-adenine methylation regulates different biological responses in Mucorales.</title>
        <authorList>
            <consortium name="Lawrence Berkeley National Laboratory"/>
            <person name="Lax C."/>
            <person name="Mondo S.J."/>
            <person name="Osorio-Concepcion M."/>
            <person name="Muszewska A."/>
            <person name="Corrochano-Luque M."/>
            <person name="Gutierrez G."/>
            <person name="Riley R."/>
            <person name="Lipzen A."/>
            <person name="Guo J."/>
            <person name="Hundley H."/>
            <person name="Amirebrahimi M."/>
            <person name="Ng V."/>
            <person name="Lorenzo-Gutierrez D."/>
            <person name="Binder U."/>
            <person name="Yang J."/>
            <person name="Song Y."/>
            <person name="Canovas D."/>
            <person name="Navarro E."/>
            <person name="Freitag M."/>
            <person name="Gabaldon T."/>
            <person name="Grigoriev I.V."/>
            <person name="Corrochano L.M."/>
            <person name="Nicolas F.E."/>
            <person name="Garre V."/>
        </authorList>
    </citation>
    <scope>NUCLEOTIDE SEQUENCE [LARGE SCALE GENOMIC DNA]</scope>
    <source>
        <strain evidence="2 3">L51</strain>
    </source>
</reference>
<organism evidence="2 3">
    <name type="scientific">Phycomyces blakesleeanus</name>
    <dbReference type="NCBI Taxonomy" id="4837"/>
    <lineage>
        <taxon>Eukaryota</taxon>
        <taxon>Fungi</taxon>
        <taxon>Fungi incertae sedis</taxon>
        <taxon>Mucoromycota</taxon>
        <taxon>Mucoromycotina</taxon>
        <taxon>Mucoromycetes</taxon>
        <taxon>Mucorales</taxon>
        <taxon>Phycomycetaceae</taxon>
        <taxon>Phycomyces</taxon>
    </lineage>
</organism>
<evidence type="ECO:0000256" key="1">
    <source>
        <dbReference type="SAM" id="Phobius"/>
    </source>
</evidence>
<comment type="caution">
    <text evidence="2">The sequence shown here is derived from an EMBL/GenBank/DDBJ whole genome shotgun (WGS) entry which is preliminary data.</text>
</comment>
<gene>
    <name evidence="2" type="ORF">J3Q64DRAFT_1729653</name>
</gene>
<keyword evidence="1" id="KW-1133">Transmembrane helix</keyword>
<dbReference type="Proteomes" id="UP001448207">
    <property type="component" value="Unassembled WGS sequence"/>
</dbReference>
<proteinExistence type="predicted"/>
<name>A0ABR3B578_PHYBL</name>
<keyword evidence="1" id="KW-0812">Transmembrane</keyword>
<accession>A0ABR3B578</accession>
<keyword evidence="1" id="KW-0472">Membrane</keyword>
<evidence type="ECO:0000313" key="2">
    <source>
        <dbReference type="EMBL" id="KAL0090393.1"/>
    </source>
</evidence>
<evidence type="ECO:0000313" key="3">
    <source>
        <dbReference type="Proteomes" id="UP001448207"/>
    </source>
</evidence>
<sequence length="62" mass="7321">MPDSYFLKTRRQISLILTAKLYLMQIFFCQFFSDCFLLSALRIYILSVLALIAIKYVSFKDV</sequence>
<keyword evidence="3" id="KW-1185">Reference proteome</keyword>
<feature type="transmembrane region" description="Helical" evidence="1">
    <location>
        <begin position="12"/>
        <end position="33"/>
    </location>
</feature>
<feature type="transmembrane region" description="Helical" evidence="1">
    <location>
        <begin position="39"/>
        <end position="57"/>
    </location>
</feature>